<keyword evidence="2" id="KW-1185">Reference proteome</keyword>
<dbReference type="EMBL" id="CP034279">
    <property type="protein sequence ID" value="QGV82767.1"/>
    <property type="molecule type" value="Genomic_DNA"/>
</dbReference>
<protein>
    <recommendedName>
        <fullName evidence="3">Immunity 49 family protein</fullName>
    </recommendedName>
</protein>
<name>A0A6I6FMD0_9ACTN</name>
<dbReference type="Pfam" id="PF15575">
    <property type="entry name" value="Imm49"/>
    <property type="match status" value="1"/>
</dbReference>
<proteinExistence type="predicted"/>
<dbReference type="Proteomes" id="UP000422572">
    <property type="component" value="Chromosome"/>
</dbReference>
<dbReference type="AlphaFoldDB" id="A0A6I6FMD0"/>
<reference evidence="1 2" key="1">
    <citation type="submission" date="2018-12" db="EMBL/GenBank/DDBJ databases">
        <title>Complete genome sequence of Streptomyces ficellus NRRL8067, the producer of ficellomycin, feldamycin and nojirimycin.</title>
        <authorList>
            <person name="Zhang H."/>
            <person name="Yue R."/>
            <person name="Liu Y."/>
            <person name="Li M."/>
            <person name="Mu H."/>
            <person name="Zhang J."/>
        </authorList>
    </citation>
    <scope>NUCLEOTIDE SEQUENCE [LARGE SCALE GENOMIC DNA]</scope>
    <source>
        <strain evidence="1 2">NRRL 8067</strain>
    </source>
</reference>
<evidence type="ECO:0008006" key="3">
    <source>
        <dbReference type="Google" id="ProtNLM"/>
    </source>
</evidence>
<evidence type="ECO:0000313" key="2">
    <source>
        <dbReference type="Proteomes" id="UP000422572"/>
    </source>
</evidence>
<evidence type="ECO:0000313" key="1">
    <source>
        <dbReference type="EMBL" id="QGV82767.1"/>
    </source>
</evidence>
<dbReference type="KEGG" id="sfic:EIZ62_20005"/>
<accession>A0A6I6FMD0</accession>
<dbReference type="InterPro" id="IPR029074">
    <property type="entry name" value="Imm49"/>
</dbReference>
<sequence>MSSSLILARARTVADPTAEWLETWEVWVTAMQSGSAMFAAAATSAASVESRIHHEMRTVPATGPQPWVDAGNWVTAFWLAVICRDKKRLDALCQVPISLLRESGSVYDEYVYSWIETLQSYWLGRGDVGQKLVEAARGAAPGAASIAGPELLSKILWPPIDLFHRFVTGDQERFNDSLVDALTWHKEFWTADAERAQDSDGFVAVGPLAVACFAHDAGFPVEVESEYLPKHLLRGSWAGEFAT</sequence>
<dbReference type="OrthoDB" id="3476420at2"/>
<gene>
    <name evidence="1" type="ORF">EIZ62_20005</name>
</gene>
<organism evidence="1 2">
    <name type="scientific">Streptomyces ficellus</name>
    <dbReference type="NCBI Taxonomy" id="1977088"/>
    <lineage>
        <taxon>Bacteria</taxon>
        <taxon>Bacillati</taxon>
        <taxon>Actinomycetota</taxon>
        <taxon>Actinomycetes</taxon>
        <taxon>Kitasatosporales</taxon>
        <taxon>Streptomycetaceae</taxon>
        <taxon>Streptomyces</taxon>
    </lineage>
</organism>